<proteinExistence type="predicted"/>
<evidence type="ECO:0000313" key="3">
    <source>
        <dbReference type="Proteomes" id="UP000196027"/>
    </source>
</evidence>
<accession>A0A1Y0IFF9</accession>
<organism evidence="2 3">
    <name type="scientific">Oleiphilus messinensis</name>
    <dbReference type="NCBI Taxonomy" id="141451"/>
    <lineage>
        <taxon>Bacteria</taxon>
        <taxon>Pseudomonadati</taxon>
        <taxon>Pseudomonadota</taxon>
        <taxon>Gammaproteobacteria</taxon>
        <taxon>Oceanospirillales</taxon>
        <taxon>Oleiphilaceae</taxon>
        <taxon>Oleiphilus</taxon>
    </lineage>
</organism>
<feature type="domain" description="SiaC family regulatory phosphoprotein" evidence="1">
    <location>
        <begin position="6"/>
        <end position="124"/>
    </location>
</feature>
<gene>
    <name evidence="2" type="ORF">OLMES_5237</name>
</gene>
<dbReference type="InterPro" id="IPR018530">
    <property type="entry name" value="SiaC"/>
</dbReference>
<dbReference type="AlphaFoldDB" id="A0A1Y0IFF9"/>
<dbReference type="KEGG" id="ome:OLMES_5237"/>
<sequence>MDQIKIRGSDRTPEIDFDFGNNVFRISGESYPENVTEFYREPVDKLQAHLLTQSTSDIELVLEFVYFNSSTARILMELLELMDEAASAGNRVVIKWVYPEDDDYMAEIGEEFREDVRKATFELVVTD</sequence>
<dbReference type="RefSeq" id="WP_087463916.1">
    <property type="nucleotide sequence ID" value="NZ_CP021425.1"/>
</dbReference>
<protein>
    <recommendedName>
        <fullName evidence="1">SiaC family regulatory phosphoprotein domain-containing protein</fullName>
    </recommendedName>
</protein>
<evidence type="ECO:0000259" key="1">
    <source>
        <dbReference type="Pfam" id="PF09345"/>
    </source>
</evidence>
<evidence type="ECO:0000313" key="2">
    <source>
        <dbReference type="EMBL" id="ARU59221.1"/>
    </source>
</evidence>
<dbReference type="EMBL" id="CP021425">
    <property type="protein sequence ID" value="ARU59221.1"/>
    <property type="molecule type" value="Genomic_DNA"/>
</dbReference>
<reference evidence="2 3" key="1">
    <citation type="submission" date="2017-05" db="EMBL/GenBank/DDBJ databases">
        <title>Genomic insights into alkan degradation activity of Oleiphilus messinensis.</title>
        <authorList>
            <person name="Kozyavkin S.A."/>
            <person name="Slesarev A.I."/>
            <person name="Golyshin P.N."/>
            <person name="Korzhenkov A."/>
            <person name="Golyshina O.N."/>
            <person name="Toshchakov S.V."/>
        </authorList>
    </citation>
    <scope>NUCLEOTIDE SEQUENCE [LARGE SCALE GENOMIC DNA]</scope>
    <source>
        <strain evidence="2 3">ME102</strain>
    </source>
</reference>
<dbReference type="Proteomes" id="UP000196027">
    <property type="component" value="Chromosome"/>
</dbReference>
<name>A0A1Y0IFF9_9GAMM</name>
<dbReference type="OrthoDB" id="5297629at2"/>
<keyword evidence="3" id="KW-1185">Reference proteome</keyword>
<dbReference type="Pfam" id="PF09345">
    <property type="entry name" value="SiaC"/>
    <property type="match status" value="1"/>
</dbReference>